<dbReference type="PANTHER" id="PTHR21054">
    <property type="entry name" value="ZINC METALLOPROTEINASE-RELATED"/>
    <property type="match status" value="1"/>
</dbReference>
<feature type="compositionally biased region" description="Acidic residues" evidence="1">
    <location>
        <begin position="713"/>
        <end position="730"/>
    </location>
</feature>
<accession>A0AAJ0B591</accession>
<dbReference type="EMBL" id="MU839847">
    <property type="protein sequence ID" value="KAK1750412.1"/>
    <property type="molecule type" value="Genomic_DNA"/>
</dbReference>
<sequence>MLVEATEMLSLNNVEDGEEVYQRCVLVTGRCLDAPENSHVSILTENDAGKTIFPDQQWPMHQGYFKALLILNPGNNKITLRSAHNSHTLTVTLRYIPLLQTPPLHLAILVAKDSPLLIDCPPAKFAALSTAHSSLSAAIAKFRMTALMWQAVTAEEFRQRGLSRRAFRLEEEWTTSTLSSTHSSSHPAPPSASVPKVHLIRTDHTVATLREAHRAQQHPWARDVNSLHAIFSAALKAYGPPFSDGPVTVAGLILDSHYDAERDLILAHAALGAHDPAGLSLGMFGSHLTYAWPRFLEEVSDCLADSTRPGGTVGNDNGECGTMWEACAVGQGAFLHEVGHAFGAPHTSGIMERGYSPDWVKWFVSKVGYCSKKGEDGRLVRSPEEEGEEGNKCRWDVRDLLRFKALPGFALPGDGDVDAGEPVFEMEEEGDGVRVKCAAGIAVVMLNGGLEPVAFPWEPVGELVLKVVELEGRFDKTKPLELVVVGMNGKEKKMDVWKFMSSKSWIRVPGTNIRLLKKAVGEEQDGSWQWAVMLKKRGKHGKLVDASKIDVRVGCALDGAVVYYRDGTTIPCGPRGRHGDDDPGMGGHQAKKIAIRPGVEVVKVAVNGSSGSLRGLRIWLSDGNARGALNCGSDREQVQVLTPDPGQRIIGFYGSSYGLCQQFGIVTAPKDVELPDYVYDMEELQNKPEGQRSKRRRLSREDSSKTQDYNDFPSEDEDEGYDHESDVDDI</sequence>
<dbReference type="SUPFAM" id="SSF51101">
    <property type="entry name" value="Mannose-binding lectins"/>
    <property type="match status" value="1"/>
</dbReference>
<evidence type="ECO:0000256" key="1">
    <source>
        <dbReference type="SAM" id="MobiDB-lite"/>
    </source>
</evidence>
<feature type="region of interest" description="Disordered" evidence="1">
    <location>
        <begin position="683"/>
        <end position="730"/>
    </location>
</feature>
<reference evidence="2" key="1">
    <citation type="submission" date="2023-06" db="EMBL/GenBank/DDBJ databases">
        <title>Genome-scale phylogeny and comparative genomics of the fungal order Sordariales.</title>
        <authorList>
            <consortium name="Lawrence Berkeley National Laboratory"/>
            <person name="Hensen N."/>
            <person name="Bonometti L."/>
            <person name="Westerberg I."/>
            <person name="Brannstrom I.O."/>
            <person name="Guillou S."/>
            <person name="Cros-Aarteil S."/>
            <person name="Calhoun S."/>
            <person name="Haridas S."/>
            <person name="Kuo A."/>
            <person name="Mondo S."/>
            <person name="Pangilinan J."/>
            <person name="Riley R."/>
            <person name="Labutti K."/>
            <person name="Andreopoulos B."/>
            <person name="Lipzen A."/>
            <person name="Chen C."/>
            <person name="Yanf M."/>
            <person name="Daum C."/>
            <person name="Ng V."/>
            <person name="Clum A."/>
            <person name="Steindorff A."/>
            <person name="Ohm R."/>
            <person name="Martin F."/>
            <person name="Silar P."/>
            <person name="Natvig D."/>
            <person name="Lalanne C."/>
            <person name="Gautier V."/>
            <person name="Ament-Velasquez S.L."/>
            <person name="Kruys A."/>
            <person name="Hutchinson M.I."/>
            <person name="Powell A.J."/>
            <person name="Barry K."/>
            <person name="Miller A.N."/>
            <person name="Grigoriev I.V."/>
            <person name="Debuchy R."/>
            <person name="Gladieux P."/>
            <person name="Thoren M.H."/>
            <person name="Johannesson H."/>
        </authorList>
    </citation>
    <scope>NUCLEOTIDE SEQUENCE</scope>
    <source>
        <strain evidence="2">PSN4</strain>
    </source>
</reference>
<protein>
    <submittedName>
        <fullName evidence="2">Peptidase family-domain-containing protein</fullName>
    </submittedName>
</protein>
<dbReference type="InterPro" id="IPR036404">
    <property type="entry name" value="Jacalin-like_lectin_dom_sf"/>
</dbReference>
<dbReference type="Pfam" id="PF12044">
    <property type="entry name" value="Metallopep"/>
    <property type="match status" value="1"/>
</dbReference>
<keyword evidence="3" id="KW-1185">Reference proteome</keyword>
<organism evidence="2 3">
    <name type="scientific">Echria macrotheca</name>
    <dbReference type="NCBI Taxonomy" id="438768"/>
    <lineage>
        <taxon>Eukaryota</taxon>
        <taxon>Fungi</taxon>
        <taxon>Dikarya</taxon>
        <taxon>Ascomycota</taxon>
        <taxon>Pezizomycotina</taxon>
        <taxon>Sordariomycetes</taxon>
        <taxon>Sordariomycetidae</taxon>
        <taxon>Sordariales</taxon>
        <taxon>Schizotheciaceae</taxon>
        <taxon>Echria</taxon>
    </lineage>
</organism>
<name>A0AAJ0B591_9PEZI</name>
<dbReference type="AlphaFoldDB" id="A0AAJ0B591"/>
<comment type="caution">
    <text evidence="2">The sequence shown here is derived from an EMBL/GenBank/DDBJ whole genome shotgun (WGS) entry which is preliminary data.</text>
</comment>
<proteinExistence type="predicted"/>
<evidence type="ECO:0000313" key="3">
    <source>
        <dbReference type="Proteomes" id="UP001239445"/>
    </source>
</evidence>
<dbReference type="InterPro" id="IPR053002">
    <property type="entry name" value="Metalloproteinase_M10B"/>
</dbReference>
<gene>
    <name evidence="2" type="ORF">QBC47DRAFT_455302</name>
</gene>
<dbReference type="Proteomes" id="UP001239445">
    <property type="component" value="Unassembled WGS sequence"/>
</dbReference>
<evidence type="ECO:0000313" key="2">
    <source>
        <dbReference type="EMBL" id="KAK1750412.1"/>
    </source>
</evidence>
<dbReference type="GO" id="GO:0005737">
    <property type="term" value="C:cytoplasm"/>
    <property type="evidence" value="ECO:0007669"/>
    <property type="project" value="TreeGrafter"/>
</dbReference>
<dbReference type="PANTHER" id="PTHR21054:SF2">
    <property type="entry name" value="MIP04191P"/>
    <property type="match status" value="1"/>
</dbReference>
<dbReference type="InterPro" id="IPR021917">
    <property type="entry name" value="Unchr_Zn-peptidase-like"/>
</dbReference>